<dbReference type="AlphaFoldDB" id="A0A428MT32"/>
<dbReference type="GO" id="GO:0032259">
    <property type="term" value="P:methylation"/>
    <property type="evidence" value="ECO:0007669"/>
    <property type="project" value="UniProtKB-KW"/>
</dbReference>
<protein>
    <submittedName>
        <fullName evidence="4">Class I SAM-dependent methyltransferase</fullName>
    </submittedName>
</protein>
<evidence type="ECO:0000259" key="3">
    <source>
        <dbReference type="Pfam" id="PF05175"/>
    </source>
</evidence>
<dbReference type="GO" id="GO:0008757">
    <property type="term" value="F:S-adenosylmethionine-dependent methyltransferase activity"/>
    <property type="evidence" value="ECO:0007669"/>
    <property type="project" value="InterPro"/>
</dbReference>
<dbReference type="SUPFAM" id="SSF53335">
    <property type="entry name" value="S-adenosyl-L-methionine-dependent methyltransferases"/>
    <property type="match status" value="1"/>
</dbReference>
<dbReference type="RefSeq" id="WP_125562829.1">
    <property type="nucleotide sequence ID" value="NZ_RBVX01000079.1"/>
</dbReference>
<keyword evidence="2 4" id="KW-0808">Transferase</keyword>
<proteinExistence type="predicted"/>
<evidence type="ECO:0000313" key="4">
    <source>
        <dbReference type="EMBL" id="RSL29277.1"/>
    </source>
</evidence>
<name>A0A428MT32_9BACI</name>
<keyword evidence="1 4" id="KW-0489">Methyltransferase</keyword>
<dbReference type="PANTHER" id="PTHR47816:SF4">
    <property type="entry name" value="RIBOSOMAL RNA SMALL SUBUNIT METHYLTRANSFERASE C"/>
    <property type="match status" value="1"/>
</dbReference>
<evidence type="ECO:0000256" key="2">
    <source>
        <dbReference type="ARBA" id="ARBA00022679"/>
    </source>
</evidence>
<comment type="caution">
    <text evidence="4">The sequence shown here is derived from an EMBL/GenBank/DDBJ whole genome shotgun (WGS) entry which is preliminary data.</text>
</comment>
<dbReference type="InterPro" id="IPR007848">
    <property type="entry name" value="Small_mtfrase_dom"/>
</dbReference>
<feature type="domain" description="Methyltransferase small" evidence="3">
    <location>
        <begin position="27"/>
        <end position="194"/>
    </location>
</feature>
<gene>
    <name evidence="4" type="ORF">D7Z54_32100</name>
</gene>
<reference evidence="4 5" key="1">
    <citation type="submission" date="2018-10" db="EMBL/GenBank/DDBJ databases">
        <title>Draft genome sequence of Bacillus salarius IM0101, isolated from a hypersaline soil in Inner Mongolia, China.</title>
        <authorList>
            <person name="Yamprayoonswat W."/>
            <person name="Boonvisut S."/>
            <person name="Jumpathong W."/>
            <person name="Sittihan S."/>
            <person name="Ruangsuj P."/>
            <person name="Wanthongcharoen S."/>
            <person name="Thongpramul N."/>
            <person name="Pimmason S."/>
            <person name="Yu B."/>
            <person name="Yasawong M."/>
        </authorList>
    </citation>
    <scope>NUCLEOTIDE SEQUENCE [LARGE SCALE GENOMIC DNA]</scope>
    <source>
        <strain evidence="4 5">IM0101</strain>
    </source>
</reference>
<dbReference type="OrthoDB" id="9764961at2"/>
<organism evidence="4 5">
    <name type="scientific">Salibacterium salarium</name>
    <dbReference type="NCBI Taxonomy" id="284579"/>
    <lineage>
        <taxon>Bacteria</taxon>
        <taxon>Bacillati</taxon>
        <taxon>Bacillota</taxon>
        <taxon>Bacilli</taxon>
        <taxon>Bacillales</taxon>
        <taxon>Bacillaceae</taxon>
    </lineage>
</organism>
<sequence>MGSHYFEKNPEKDSQEKKVECFLRGREMTFVSDHGVFSKNEVDFGSRTLVDAFSWPDEDGDVLDMGCGYGPIGISLAVETERQVWLADINQRALQLTEKNSDVYGLENTIVINSDLFSSVEKKDFVSILTNPPIRAGKQIVYTLFEKAYRHLRSGGSLWVVIQKKQGAPSAKEKLSSIFDEVHLIKKNKGYYVFCAKKN</sequence>
<dbReference type="Proteomes" id="UP000275076">
    <property type="component" value="Unassembled WGS sequence"/>
</dbReference>
<dbReference type="PANTHER" id="PTHR47816">
    <property type="entry name" value="RIBOSOMAL RNA SMALL SUBUNIT METHYLTRANSFERASE C"/>
    <property type="match status" value="1"/>
</dbReference>
<dbReference type="Pfam" id="PF05175">
    <property type="entry name" value="MTS"/>
    <property type="match status" value="1"/>
</dbReference>
<dbReference type="CDD" id="cd02440">
    <property type="entry name" value="AdoMet_MTases"/>
    <property type="match status" value="1"/>
</dbReference>
<accession>A0A428MT32</accession>
<dbReference type="Gene3D" id="3.40.50.150">
    <property type="entry name" value="Vaccinia Virus protein VP39"/>
    <property type="match status" value="1"/>
</dbReference>
<evidence type="ECO:0000313" key="5">
    <source>
        <dbReference type="Proteomes" id="UP000275076"/>
    </source>
</evidence>
<keyword evidence="5" id="KW-1185">Reference proteome</keyword>
<evidence type="ECO:0000256" key="1">
    <source>
        <dbReference type="ARBA" id="ARBA00022603"/>
    </source>
</evidence>
<dbReference type="EMBL" id="RBVX01000079">
    <property type="protein sequence ID" value="RSL29277.1"/>
    <property type="molecule type" value="Genomic_DNA"/>
</dbReference>
<dbReference type="InterPro" id="IPR046977">
    <property type="entry name" value="RsmC/RlmG"/>
</dbReference>
<dbReference type="InterPro" id="IPR029063">
    <property type="entry name" value="SAM-dependent_MTases_sf"/>
</dbReference>